<name>A0A286RH34_9BACT</name>
<protein>
    <submittedName>
        <fullName evidence="1">Uncharacterized protein</fullName>
    </submittedName>
</protein>
<reference evidence="1 2" key="1">
    <citation type="journal article" name="Front. Microbiol.">
        <title>Sugar Metabolism of the First Thermophilic Planctomycete Thermogutta terrifontis: Comparative Genomic and Transcriptomic Approaches.</title>
        <authorList>
            <person name="Elcheninov A.G."/>
            <person name="Menzel P."/>
            <person name="Gudbergsdottir S.R."/>
            <person name="Slesarev A.I."/>
            <person name="Kadnikov V.V."/>
            <person name="Krogh A."/>
            <person name="Bonch-Osmolovskaya E.A."/>
            <person name="Peng X."/>
            <person name="Kublanov I.V."/>
        </authorList>
    </citation>
    <scope>NUCLEOTIDE SEQUENCE [LARGE SCALE GENOMIC DNA]</scope>
    <source>
        <strain evidence="1 2">R1</strain>
    </source>
</reference>
<dbReference type="AlphaFoldDB" id="A0A286RH34"/>
<gene>
    <name evidence="1" type="ORF">THTE_2682</name>
</gene>
<dbReference type="KEGG" id="ttf:THTE_2682"/>
<organism evidence="1 2">
    <name type="scientific">Thermogutta terrifontis</name>
    <dbReference type="NCBI Taxonomy" id="1331910"/>
    <lineage>
        <taxon>Bacteria</taxon>
        <taxon>Pseudomonadati</taxon>
        <taxon>Planctomycetota</taxon>
        <taxon>Planctomycetia</taxon>
        <taxon>Pirellulales</taxon>
        <taxon>Thermoguttaceae</taxon>
        <taxon>Thermogutta</taxon>
    </lineage>
</organism>
<accession>A0A286RH34</accession>
<keyword evidence="2" id="KW-1185">Reference proteome</keyword>
<evidence type="ECO:0000313" key="1">
    <source>
        <dbReference type="EMBL" id="ASV75284.1"/>
    </source>
</evidence>
<sequence length="38" mass="4432">MIVNYLLFQCPQTLSTSRNDGFFQILEFIFAPFKLSTT</sequence>
<dbReference type="EMBL" id="CP018477">
    <property type="protein sequence ID" value="ASV75284.1"/>
    <property type="molecule type" value="Genomic_DNA"/>
</dbReference>
<dbReference type="Proteomes" id="UP000215086">
    <property type="component" value="Chromosome"/>
</dbReference>
<proteinExistence type="predicted"/>
<evidence type="ECO:0000313" key="2">
    <source>
        <dbReference type="Proteomes" id="UP000215086"/>
    </source>
</evidence>